<evidence type="ECO:0000259" key="7">
    <source>
        <dbReference type="SMART" id="SM00829"/>
    </source>
</evidence>
<dbReference type="GO" id="GO:0005737">
    <property type="term" value="C:cytoplasm"/>
    <property type="evidence" value="ECO:0007669"/>
    <property type="project" value="TreeGrafter"/>
</dbReference>
<proteinExistence type="inferred from homology"/>
<sequence>MGDITPVPQEIIPAFCKAGVVVNEGPDFHVEVQMVPVPEPGPDDILIRLKFTGLCSSDIHLMQGDLGMSTMSSYGVRSPGHEGVGVVVKVGANVKNFKLGDRAGIKPINNTCGSCTMCWDDKETYCADAIHTGLMTSGTYQQYLVSPARYASPIPDGIPDEIAAPIMCSASTIYRSLIESNLRAGSWVVFPGGGGGVGIQGVQLAKAMGMRPIVVDTGASKRELSLKMGAEAFVDFIETDDPAKAVINIADGVGAHGVFVTAPAAYKTAISFVGKRVGSMGTLVGSRSDTAAALDFARRGMLHQICEIYPVNRLPEGVGKLRRGEVAGRIVVNFDWEE</sequence>
<dbReference type="PROSITE" id="PS00059">
    <property type="entry name" value="ADH_ZINC"/>
    <property type="match status" value="1"/>
</dbReference>
<evidence type="ECO:0000256" key="3">
    <source>
        <dbReference type="ARBA" id="ARBA00022723"/>
    </source>
</evidence>
<accession>A0A9W9KM54</accession>
<reference evidence="8" key="1">
    <citation type="submission" date="2022-11" db="EMBL/GenBank/DDBJ databases">
        <authorList>
            <person name="Petersen C."/>
        </authorList>
    </citation>
    <scope>NUCLEOTIDE SEQUENCE</scope>
    <source>
        <strain evidence="8">IBT 30761</strain>
    </source>
</reference>
<keyword evidence="4 6" id="KW-0862">Zinc</keyword>
<evidence type="ECO:0000313" key="9">
    <source>
        <dbReference type="Proteomes" id="UP001149074"/>
    </source>
</evidence>
<reference evidence="8" key="2">
    <citation type="journal article" date="2023" name="IMA Fungus">
        <title>Comparative genomic study of the Penicillium genus elucidates a diverse pangenome and 15 lateral gene transfer events.</title>
        <authorList>
            <person name="Petersen C."/>
            <person name="Sorensen T."/>
            <person name="Nielsen M.R."/>
            <person name="Sondergaard T.E."/>
            <person name="Sorensen J.L."/>
            <person name="Fitzpatrick D.A."/>
            <person name="Frisvad J.C."/>
            <person name="Nielsen K.L."/>
        </authorList>
    </citation>
    <scope>NUCLEOTIDE SEQUENCE</scope>
    <source>
        <strain evidence="8">IBT 30761</strain>
    </source>
</reference>
<comment type="caution">
    <text evidence="8">The sequence shown here is derived from an EMBL/GenBank/DDBJ whole genome shotgun (WGS) entry which is preliminary data.</text>
</comment>
<name>A0A9W9KM54_9EURO</name>
<keyword evidence="9" id="KW-1185">Reference proteome</keyword>
<dbReference type="RefSeq" id="XP_056478592.1">
    <property type="nucleotide sequence ID" value="XM_056613551.1"/>
</dbReference>
<evidence type="ECO:0000256" key="1">
    <source>
        <dbReference type="ARBA" id="ARBA00001947"/>
    </source>
</evidence>
<dbReference type="EMBL" id="JAPQKI010000002">
    <property type="protein sequence ID" value="KAJ5110522.1"/>
    <property type="molecule type" value="Genomic_DNA"/>
</dbReference>
<dbReference type="Pfam" id="PF08240">
    <property type="entry name" value="ADH_N"/>
    <property type="match status" value="1"/>
</dbReference>
<dbReference type="SMART" id="SM00829">
    <property type="entry name" value="PKS_ER"/>
    <property type="match status" value="1"/>
</dbReference>
<comment type="cofactor">
    <cofactor evidence="1 6">
        <name>Zn(2+)</name>
        <dbReference type="ChEBI" id="CHEBI:29105"/>
    </cofactor>
</comment>
<dbReference type="GO" id="GO:0008270">
    <property type="term" value="F:zinc ion binding"/>
    <property type="evidence" value="ECO:0007669"/>
    <property type="project" value="InterPro"/>
</dbReference>
<dbReference type="OrthoDB" id="1879366at2759"/>
<evidence type="ECO:0000256" key="5">
    <source>
        <dbReference type="ARBA" id="ARBA00023002"/>
    </source>
</evidence>
<dbReference type="InterPro" id="IPR011032">
    <property type="entry name" value="GroES-like_sf"/>
</dbReference>
<dbReference type="Proteomes" id="UP001149074">
    <property type="component" value="Unassembled WGS sequence"/>
</dbReference>
<dbReference type="CDD" id="cd08297">
    <property type="entry name" value="CAD3"/>
    <property type="match status" value="1"/>
</dbReference>
<dbReference type="PANTHER" id="PTHR42940:SF1">
    <property type="entry name" value="ENOYL REDUCTASE (ER) DOMAIN-CONTAINING PROTEIN"/>
    <property type="match status" value="1"/>
</dbReference>
<dbReference type="SUPFAM" id="SSF51735">
    <property type="entry name" value="NAD(P)-binding Rossmann-fold domains"/>
    <property type="match status" value="1"/>
</dbReference>
<dbReference type="InterPro" id="IPR013149">
    <property type="entry name" value="ADH-like_C"/>
</dbReference>
<gene>
    <name evidence="8" type="ORF">N7532_001057</name>
</gene>
<dbReference type="Pfam" id="PF00107">
    <property type="entry name" value="ADH_zinc_N"/>
    <property type="match status" value="1"/>
</dbReference>
<comment type="similarity">
    <text evidence="2 6">Belongs to the zinc-containing alcohol dehydrogenase family.</text>
</comment>
<keyword evidence="3 6" id="KW-0479">Metal-binding</keyword>
<evidence type="ECO:0000256" key="4">
    <source>
        <dbReference type="ARBA" id="ARBA00022833"/>
    </source>
</evidence>
<dbReference type="InterPro" id="IPR013154">
    <property type="entry name" value="ADH-like_N"/>
</dbReference>
<feature type="domain" description="Enoyl reductase (ER)" evidence="7">
    <location>
        <begin position="25"/>
        <end position="332"/>
    </location>
</feature>
<keyword evidence="5" id="KW-0560">Oxidoreductase</keyword>
<evidence type="ECO:0000256" key="2">
    <source>
        <dbReference type="ARBA" id="ARBA00008072"/>
    </source>
</evidence>
<organism evidence="8 9">
    <name type="scientific">Penicillium argentinense</name>
    <dbReference type="NCBI Taxonomy" id="1131581"/>
    <lineage>
        <taxon>Eukaryota</taxon>
        <taxon>Fungi</taxon>
        <taxon>Dikarya</taxon>
        <taxon>Ascomycota</taxon>
        <taxon>Pezizomycotina</taxon>
        <taxon>Eurotiomycetes</taxon>
        <taxon>Eurotiomycetidae</taxon>
        <taxon>Eurotiales</taxon>
        <taxon>Aspergillaceae</taxon>
        <taxon>Penicillium</taxon>
    </lineage>
</organism>
<dbReference type="InterPro" id="IPR002328">
    <property type="entry name" value="ADH_Zn_CS"/>
</dbReference>
<dbReference type="Gene3D" id="3.40.50.720">
    <property type="entry name" value="NAD(P)-binding Rossmann-like Domain"/>
    <property type="match status" value="2"/>
</dbReference>
<dbReference type="GeneID" id="81352530"/>
<dbReference type="AlphaFoldDB" id="A0A9W9KM54"/>
<dbReference type="InterPro" id="IPR020843">
    <property type="entry name" value="ER"/>
</dbReference>
<dbReference type="PANTHER" id="PTHR42940">
    <property type="entry name" value="ALCOHOL DEHYDROGENASE 1-RELATED"/>
    <property type="match status" value="1"/>
</dbReference>
<evidence type="ECO:0000256" key="6">
    <source>
        <dbReference type="RuleBase" id="RU361277"/>
    </source>
</evidence>
<protein>
    <submittedName>
        <fullName evidence="8">Polyketide synthase enoylreductase</fullName>
    </submittedName>
</protein>
<evidence type="ECO:0000313" key="8">
    <source>
        <dbReference type="EMBL" id="KAJ5110522.1"/>
    </source>
</evidence>
<dbReference type="GO" id="GO:0004022">
    <property type="term" value="F:alcohol dehydrogenase (NAD+) activity"/>
    <property type="evidence" value="ECO:0007669"/>
    <property type="project" value="TreeGrafter"/>
</dbReference>
<dbReference type="Gene3D" id="3.90.180.10">
    <property type="entry name" value="Medium-chain alcohol dehydrogenases, catalytic domain"/>
    <property type="match status" value="2"/>
</dbReference>
<dbReference type="InterPro" id="IPR036291">
    <property type="entry name" value="NAD(P)-bd_dom_sf"/>
</dbReference>
<dbReference type="SUPFAM" id="SSF50129">
    <property type="entry name" value="GroES-like"/>
    <property type="match status" value="1"/>
</dbReference>